<keyword evidence="1" id="KW-0812">Transmembrane</keyword>
<keyword evidence="1" id="KW-1133">Transmembrane helix</keyword>
<dbReference type="Gene3D" id="3.30.1360.180">
    <property type="match status" value="1"/>
</dbReference>
<accession>A0A564YGV0</accession>
<sequence>MRFILTLLALFLEACFASKVILISFDGFRHDYLEMAKEAKANISAFETLESQGFRGMQVLSVMPSLTFPSHFALATGRYSENHGLVGNTFYDPKLKDKYVYTNAEKQMESKWFTDNKNEPIWLSVQRNGGKSGVMYWPGSDSRMYDKMEYVNYGLYSNVPDLRFRVDRVMDWITKPDVNFVAMYYNEPDSSGHKFGPDSKEVLDAIDKCNDGLAYLLERIDNSDAFLEKPNIIVTSDHGMTNVDINQRIVKIYDYLPLDEYMAGVDGSPATLGVWPLPSGKGVEDLYTMVKKAETDGGHCKVYKKEEIPDEYHYKRNDRIAPIVVIAEEGWMLQTNKSKPFTGSLAGMHGYNNSNADMHPFIIGAGPGIRRVGRVDWFYQVDVYTLVLLLLKYYLPTVVDGDVMRVVNYVKDIPSLDVLKQFDRYAKGIDPLPGASSMLGADIFLMLILVLAVQIILRH</sequence>
<proteinExistence type="predicted"/>
<feature type="transmembrane region" description="Helical" evidence="1">
    <location>
        <begin position="438"/>
        <end position="457"/>
    </location>
</feature>
<dbReference type="AlphaFoldDB" id="A0A564YGV0"/>
<keyword evidence="2" id="KW-0732">Signal</keyword>
<dbReference type="InterPro" id="IPR002591">
    <property type="entry name" value="Phosphodiest/P_Trfase"/>
</dbReference>
<dbReference type="CDD" id="cd16018">
    <property type="entry name" value="Enpp"/>
    <property type="match status" value="1"/>
</dbReference>
<dbReference type="Proteomes" id="UP000321570">
    <property type="component" value="Unassembled WGS sequence"/>
</dbReference>
<dbReference type="SUPFAM" id="SSF53649">
    <property type="entry name" value="Alkaline phosphatase-like"/>
    <property type="match status" value="1"/>
</dbReference>
<organism evidence="3 4">
    <name type="scientific">Hymenolepis diminuta</name>
    <name type="common">Rat tapeworm</name>
    <dbReference type="NCBI Taxonomy" id="6216"/>
    <lineage>
        <taxon>Eukaryota</taxon>
        <taxon>Metazoa</taxon>
        <taxon>Spiralia</taxon>
        <taxon>Lophotrochozoa</taxon>
        <taxon>Platyhelminthes</taxon>
        <taxon>Cestoda</taxon>
        <taxon>Eucestoda</taxon>
        <taxon>Cyclophyllidea</taxon>
        <taxon>Hymenolepididae</taxon>
        <taxon>Hymenolepis</taxon>
    </lineage>
</organism>
<dbReference type="Gene3D" id="3.40.720.10">
    <property type="entry name" value="Alkaline Phosphatase, subunit A"/>
    <property type="match status" value="1"/>
</dbReference>
<gene>
    <name evidence="3" type="ORF">WMSIL1_LOCUS6598</name>
</gene>
<dbReference type="InterPro" id="IPR017850">
    <property type="entry name" value="Alkaline_phosphatase_core_sf"/>
</dbReference>
<feature type="chain" id="PRO_5022119467" description="AP3A hydrolase" evidence="2">
    <location>
        <begin position="18"/>
        <end position="459"/>
    </location>
</feature>
<evidence type="ECO:0000256" key="2">
    <source>
        <dbReference type="SAM" id="SignalP"/>
    </source>
</evidence>
<dbReference type="PANTHER" id="PTHR10151">
    <property type="entry name" value="ECTONUCLEOTIDE PYROPHOSPHATASE/PHOSPHODIESTERASE"/>
    <property type="match status" value="1"/>
</dbReference>
<protein>
    <recommendedName>
        <fullName evidence="5">AP3A hydrolase</fullName>
    </recommendedName>
</protein>
<dbReference type="Pfam" id="PF01663">
    <property type="entry name" value="Phosphodiest"/>
    <property type="match status" value="1"/>
</dbReference>
<reference evidence="3 4" key="1">
    <citation type="submission" date="2019-07" db="EMBL/GenBank/DDBJ databases">
        <authorList>
            <person name="Jastrzebski P J."/>
            <person name="Paukszto L."/>
            <person name="Jastrzebski P J."/>
        </authorList>
    </citation>
    <scope>NUCLEOTIDE SEQUENCE [LARGE SCALE GENOMIC DNA]</scope>
    <source>
        <strain evidence="3 4">WMS-il1</strain>
    </source>
</reference>
<evidence type="ECO:0008006" key="5">
    <source>
        <dbReference type="Google" id="ProtNLM"/>
    </source>
</evidence>
<keyword evidence="4" id="KW-1185">Reference proteome</keyword>
<dbReference type="GO" id="GO:0016787">
    <property type="term" value="F:hydrolase activity"/>
    <property type="evidence" value="ECO:0007669"/>
    <property type="project" value="UniProtKB-ARBA"/>
</dbReference>
<evidence type="ECO:0000313" key="3">
    <source>
        <dbReference type="EMBL" id="VUZ46517.1"/>
    </source>
</evidence>
<dbReference type="EMBL" id="CABIJS010000222">
    <property type="protein sequence ID" value="VUZ46517.1"/>
    <property type="molecule type" value="Genomic_DNA"/>
</dbReference>
<evidence type="ECO:0000256" key="1">
    <source>
        <dbReference type="SAM" id="Phobius"/>
    </source>
</evidence>
<name>A0A564YGV0_HYMDI</name>
<dbReference type="PANTHER" id="PTHR10151:SF120">
    <property type="entry name" value="BIS(5'-ADENOSYL)-TRIPHOSPHATASE"/>
    <property type="match status" value="1"/>
</dbReference>
<feature type="signal peptide" evidence="2">
    <location>
        <begin position="1"/>
        <end position="17"/>
    </location>
</feature>
<evidence type="ECO:0000313" key="4">
    <source>
        <dbReference type="Proteomes" id="UP000321570"/>
    </source>
</evidence>
<keyword evidence="1" id="KW-0472">Membrane</keyword>